<evidence type="ECO:0000313" key="2">
    <source>
        <dbReference type="EMBL" id="PRP99285.1"/>
    </source>
</evidence>
<gene>
    <name evidence="2" type="ORF">ENSA7_63270</name>
</gene>
<dbReference type="Proteomes" id="UP000238823">
    <property type="component" value="Unassembled WGS sequence"/>
</dbReference>
<name>A0A2S9Y2G8_9BACT</name>
<dbReference type="RefSeq" id="WP_106093180.1">
    <property type="nucleotide sequence ID" value="NZ_PVNL01000121.1"/>
</dbReference>
<dbReference type="OrthoDB" id="5497793at2"/>
<feature type="region of interest" description="Disordered" evidence="1">
    <location>
        <begin position="59"/>
        <end position="139"/>
    </location>
</feature>
<proteinExistence type="predicted"/>
<evidence type="ECO:0000313" key="3">
    <source>
        <dbReference type="Proteomes" id="UP000238823"/>
    </source>
</evidence>
<organism evidence="2 3">
    <name type="scientific">Enhygromyxa salina</name>
    <dbReference type="NCBI Taxonomy" id="215803"/>
    <lineage>
        <taxon>Bacteria</taxon>
        <taxon>Pseudomonadati</taxon>
        <taxon>Myxococcota</taxon>
        <taxon>Polyangia</taxon>
        <taxon>Nannocystales</taxon>
        <taxon>Nannocystaceae</taxon>
        <taxon>Enhygromyxa</taxon>
    </lineage>
</organism>
<dbReference type="EMBL" id="PVNL01000121">
    <property type="protein sequence ID" value="PRP99285.1"/>
    <property type="molecule type" value="Genomic_DNA"/>
</dbReference>
<evidence type="ECO:0000256" key="1">
    <source>
        <dbReference type="SAM" id="MobiDB-lite"/>
    </source>
</evidence>
<protein>
    <submittedName>
        <fullName evidence="2">Uncharacterized protein</fullName>
    </submittedName>
</protein>
<dbReference type="AlphaFoldDB" id="A0A2S9Y2G8"/>
<comment type="caution">
    <text evidence="2">The sequence shown here is derived from an EMBL/GenBank/DDBJ whole genome shotgun (WGS) entry which is preliminary data.</text>
</comment>
<accession>A0A2S9Y2G8</accession>
<reference evidence="2 3" key="1">
    <citation type="submission" date="2018-03" db="EMBL/GenBank/DDBJ databases">
        <title>Draft Genome Sequences of the Obligatory Marine Myxobacteria Enhygromyxa salina SWB007.</title>
        <authorList>
            <person name="Poehlein A."/>
            <person name="Moghaddam J.A."/>
            <person name="Harms H."/>
            <person name="Alanjari M."/>
            <person name="Koenig G.M."/>
            <person name="Daniel R."/>
            <person name="Schaeberle T.F."/>
        </authorList>
    </citation>
    <scope>NUCLEOTIDE SEQUENCE [LARGE SCALE GENOMIC DNA]</scope>
    <source>
        <strain evidence="2 3">SWB007</strain>
    </source>
</reference>
<feature type="compositionally biased region" description="Acidic residues" evidence="1">
    <location>
        <begin position="77"/>
        <end position="119"/>
    </location>
</feature>
<sequence length="403" mass="40791">MRKLALTFVGLTAFTFGLTLEGCKQECVVGAEGCECTGGGACDPGLTCLSMICVNAGPNPDEQSDNTSGNTNPGDGDSGDGDTGDGDSGDGDPGDGDGDSGDGDPGDGDGDSGDGDGDGDGGPKLDVLPPDEGNDGMPCELGCQKIDMLFALDGSASMIQEINALKSGQAFLSIVDTLEGLNCGGIDYRIGVTADNDNGWLVPNGWADPNPWFDSLEYAPNEISVHFEAAATKAGNSGGAPLGCEHVLSSAVNLLDGDSSGFVRDDALLVVVLLSDVDDYGWYDQQGGNLCGIGCNVGGQAVATLQSTLVALKGGDPAGVSAIVIAGDPMMNAGDNFCGQPRSCGAPVEAYHAERLFEFAMLQEGMNGYAADVCDGPAAVPEAVEAALVDNIDLACQEYQPEG</sequence>